<dbReference type="SUPFAM" id="SSF52172">
    <property type="entry name" value="CheY-like"/>
    <property type="match status" value="1"/>
</dbReference>
<keyword evidence="3" id="KW-0805">Transcription regulation</keyword>
<sequence length="220" mass="24439">MRILLVEDDEQIGSGVQRGLRQSGFAVDWVRDGEAASTALRSTQYGLILLDLGLPRQDGSSVLARLRQRNDPTPVIIVTARDTIGDRVAGLDAGADDYLVKPFALEELLARIRVVSRRQTGNVQTVFQSGTLRLDPAQHRVWLGTAEVPVTAREFAILEELIRRPKGIATREQLEECLYGWNEEVESNTVQVHIHHLRQKLGTDVIVTVRGIGYRIGEPG</sequence>
<dbReference type="GO" id="GO:0000976">
    <property type="term" value="F:transcription cis-regulatory region binding"/>
    <property type="evidence" value="ECO:0007669"/>
    <property type="project" value="TreeGrafter"/>
</dbReference>
<dbReference type="InterPro" id="IPR039420">
    <property type="entry name" value="WalR-like"/>
</dbReference>
<dbReference type="GO" id="GO:0000156">
    <property type="term" value="F:phosphorelay response regulator activity"/>
    <property type="evidence" value="ECO:0007669"/>
    <property type="project" value="TreeGrafter"/>
</dbReference>
<evidence type="ECO:0000256" key="4">
    <source>
        <dbReference type="ARBA" id="ARBA00023125"/>
    </source>
</evidence>
<dbReference type="Proteomes" id="UP000269271">
    <property type="component" value="Unassembled WGS sequence"/>
</dbReference>
<gene>
    <name evidence="6" type="ORF">DF037_34495</name>
</gene>
<dbReference type="GO" id="GO:0006355">
    <property type="term" value="P:regulation of DNA-templated transcription"/>
    <property type="evidence" value="ECO:0007669"/>
    <property type="project" value="InterPro"/>
</dbReference>
<evidence type="ECO:0000256" key="2">
    <source>
        <dbReference type="ARBA" id="ARBA00023012"/>
    </source>
</evidence>
<comment type="caution">
    <text evidence="6">The sequence shown here is derived from an EMBL/GenBank/DDBJ whole genome shotgun (WGS) entry which is preliminary data.</text>
</comment>
<dbReference type="Pfam" id="PF00486">
    <property type="entry name" value="Trans_reg_C"/>
    <property type="match status" value="1"/>
</dbReference>
<dbReference type="PROSITE" id="PS51755">
    <property type="entry name" value="OMPR_PHOB"/>
    <property type="match status" value="1"/>
</dbReference>
<dbReference type="PROSITE" id="PS50110">
    <property type="entry name" value="RESPONSE_REGULATORY"/>
    <property type="match status" value="1"/>
</dbReference>
<dbReference type="Gene3D" id="6.10.250.690">
    <property type="match status" value="1"/>
</dbReference>
<dbReference type="CDD" id="cd00383">
    <property type="entry name" value="trans_reg_C"/>
    <property type="match status" value="1"/>
</dbReference>
<dbReference type="GO" id="GO:0005829">
    <property type="term" value="C:cytosol"/>
    <property type="evidence" value="ECO:0007669"/>
    <property type="project" value="TreeGrafter"/>
</dbReference>
<name>A0A3N8Q5Q0_9BURK</name>
<evidence type="ECO:0000256" key="5">
    <source>
        <dbReference type="ARBA" id="ARBA00023163"/>
    </source>
</evidence>
<dbReference type="PANTHER" id="PTHR48111">
    <property type="entry name" value="REGULATOR OF RPOS"/>
    <property type="match status" value="1"/>
</dbReference>
<dbReference type="CDD" id="cd17624">
    <property type="entry name" value="REC_OmpR_PmrA-like"/>
    <property type="match status" value="1"/>
</dbReference>
<dbReference type="SMART" id="SM00862">
    <property type="entry name" value="Trans_reg_C"/>
    <property type="match status" value="1"/>
</dbReference>
<dbReference type="InterPro" id="IPR036388">
    <property type="entry name" value="WH-like_DNA-bd_sf"/>
</dbReference>
<organism evidence="6 7">
    <name type="scientific">Burkholderia contaminans</name>
    <dbReference type="NCBI Taxonomy" id="488447"/>
    <lineage>
        <taxon>Bacteria</taxon>
        <taxon>Pseudomonadati</taxon>
        <taxon>Pseudomonadota</taxon>
        <taxon>Betaproteobacteria</taxon>
        <taxon>Burkholderiales</taxon>
        <taxon>Burkholderiaceae</taxon>
        <taxon>Burkholderia</taxon>
        <taxon>Burkholderia cepacia complex</taxon>
    </lineage>
</organism>
<dbReference type="InterPro" id="IPR011006">
    <property type="entry name" value="CheY-like_superfamily"/>
</dbReference>
<dbReference type="Gene3D" id="1.10.10.10">
    <property type="entry name" value="Winged helix-like DNA-binding domain superfamily/Winged helix DNA-binding domain"/>
    <property type="match status" value="1"/>
</dbReference>
<keyword evidence="4" id="KW-0238">DNA-binding</keyword>
<dbReference type="GO" id="GO:0032993">
    <property type="term" value="C:protein-DNA complex"/>
    <property type="evidence" value="ECO:0007669"/>
    <property type="project" value="TreeGrafter"/>
</dbReference>
<dbReference type="RefSeq" id="WP_122477765.1">
    <property type="nucleotide sequence ID" value="NZ_CABVQJ010000022.1"/>
</dbReference>
<evidence type="ECO:0000256" key="1">
    <source>
        <dbReference type="ARBA" id="ARBA00022553"/>
    </source>
</evidence>
<proteinExistence type="predicted"/>
<dbReference type="AlphaFoldDB" id="A0A3N8Q5Q0"/>
<dbReference type="EMBL" id="QTQX01000031">
    <property type="protein sequence ID" value="RQT18971.1"/>
    <property type="molecule type" value="Genomic_DNA"/>
</dbReference>
<dbReference type="InterPro" id="IPR001789">
    <property type="entry name" value="Sig_transdc_resp-reg_receiver"/>
</dbReference>
<reference evidence="6 7" key="1">
    <citation type="submission" date="2018-08" db="EMBL/GenBank/DDBJ databases">
        <title>Comparative analysis of Burkholderia isolates from Puerto Rico.</title>
        <authorList>
            <person name="Hall C."/>
            <person name="Sahl J."/>
            <person name="Wagner D."/>
        </authorList>
    </citation>
    <scope>NUCLEOTIDE SEQUENCE [LARGE SCALE GENOMIC DNA]</scope>
    <source>
        <strain evidence="6 7">Bp9001</strain>
    </source>
</reference>
<protein>
    <submittedName>
        <fullName evidence="6">Response regulator</fullName>
    </submittedName>
</protein>
<keyword evidence="5" id="KW-0804">Transcription</keyword>
<dbReference type="SMART" id="SM00448">
    <property type="entry name" value="REC"/>
    <property type="match status" value="1"/>
</dbReference>
<keyword evidence="1" id="KW-0597">Phosphoprotein</keyword>
<dbReference type="InterPro" id="IPR001867">
    <property type="entry name" value="OmpR/PhoB-type_DNA-bd"/>
</dbReference>
<dbReference type="Pfam" id="PF00072">
    <property type="entry name" value="Response_reg"/>
    <property type="match status" value="1"/>
</dbReference>
<evidence type="ECO:0000313" key="7">
    <source>
        <dbReference type="Proteomes" id="UP000269271"/>
    </source>
</evidence>
<evidence type="ECO:0000313" key="6">
    <source>
        <dbReference type="EMBL" id="RQT18971.1"/>
    </source>
</evidence>
<keyword evidence="2" id="KW-0902">Two-component regulatory system</keyword>
<dbReference type="Gene3D" id="3.40.50.2300">
    <property type="match status" value="1"/>
</dbReference>
<evidence type="ECO:0000256" key="3">
    <source>
        <dbReference type="ARBA" id="ARBA00023015"/>
    </source>
</evidence>
<dbReference type="FunFam" id="3.40.50.2300:FF:000002">
    <property type="entry name" value="DNA-binding response regulator PhoP"/>
    <property type="match status" value="1"/>
</dbReference>
<dbReference type="PANTHER" id="PTHR48111:SF67">
    <property type="entry name" value="TRANSCRIPTIONAL REGULATORY PROTEIN TCTD"/>
    <property type="match status" value="1"/>
</dbReference>
<accession>A0A3N8Q5Q0</accession>